<dbReference type="PANTHER" id="PTHR11808:SF15">
    <property type="entry name" value="CYSTATHIONINE GAMMA-LYASE"/>
    <property type="match status" value="1"/>
</dbReference>
<dbReference type="InterPro" id="IPR015422">
    <property type="entry name" value="PyrdxlP-dep_Trfase_small"/>
</dbReference>
<dbReference type="InterPro" id="IPR054542">
    <property type="entry name" value="Cys_met_metab_PP"/>
</dbReference>
<dbReference type="FunFam" id="3.40.640.10:FF:000009">
    <property type="entry name" value="Cystathionine gamma-synthase homolog"/>
    <property type="match status" value="1"/>
</dbReference>
<dbReference type="EC" id="2.5.1.48" evidence="6"/>
<keyword evidence="3 4" id="KW-0663">Pyridoxal phosphate</keyword>
<reference evidence="6" key="1">
    <citation type="submission" date="2022-02" db="EMBL/GenBank/DDBJ databases">
        <title>Polaribacter sp. MSW13, isolated from seawater.</title>
        <authorList>
            <person name="Kristyanto S."/>
            <person name="Jung J."/>
            <person name="Jeon C.O."/>
        </authorList>
    </citation>
    <scope>NUCLEOTIDE SEQUENCE</scope>
    <source>
        <strain evidence="6">MSW13</strain>
    </source>
</reference>
<keyword evidence="7" id="KW-1185">Reference proteome</keyword>
<dbReference type="NCBIfam" id="NF005871">
    <property type="entry name" value="PRK07811.1"/>
    <property type="match status" value="1"/>
</dbReference>
<dbReference type="GO" id="GO:0030170">
    <property type="term" value="F:pyridoxal phosphate binding"/>
    <property type="evidence" value="ECO:0007669"/>
    <property type="project" value="InterPro"/>
</dbReference>
<comment type="similarity">
    <text evidence="2 5">Belongs to the trans-sulfuration enzymes family.</text>
</comment>
<name>A0A9X1VPK8_9FLAO</name>
<dbReference type="Gene3D" id="3.90.1150.10">
    <property type="entry name" value="Aspartate Aminotransferase, domain 1"/>
    <property type="match status" value="1"/>
</dbReference>
<organism evidence="6 7">
    <name type="scientific">Polaribacter marinus</name>
    <dbReference type="NCBI Taxonomy" id="2916838"/>
    <lineage>
        <taxon>Bacteria</taxon>
        <taxon>Pseudomonadati</taxon>
        <taxon>Bacteroidota</taxon>
        <taxon>Flavobacteriia</taxon>
        <taxon>Flavobacteriales</taxon>
        <taxon>Flavobacteriaceae</taxon>
    </lineage>
</organism>
<dbReference type="PIRSF" id="PIRSF001434">
    <property type="entry name" value="CGS"/>
    <property type="match status" value="1"/>
</dbReference>
<dbReference type="EMBL" id="JAKQYM010000003">
    <property type="protein sequence ID" value="MCI2228787.1"/>
    <property type="molecule type" value="Genomic_DNA"/>
</dbReference>
<evidence type="ECO:0000256" key="2">
    <source>
        <dbReference type="ARBA" id="ARBA00009077"/>
    </source>
</evidence>
<dbReference type="RefSeq" id="WP_242177912.1">
    <property type="nucleotide sequence ID" value="NZ_JAKQYM010000003.1"/>
</dbReference>
<evidence type="ECO:0000313" key="7">
    <source>
        <dbReference type="Proteomes" id="UP001139369"/>
    </source>
</evidence>
<evidence type="ECO:0000256" key="4">
    <source>
        <dbReference type="PIRSR" id="PIRSR001434-2"/>
    </source>
</evidence>
<protein>
    <submittedName>
        <fullName evidence="6">Cystathionine gamma-synthase</fullName>
        <ecNumber evidence="6">2.5.1.48</ecNumber>
    </submittedName>
</protein>
<evidence type="ECO:0000313" key="6">
    <source>
        <dbReference type="EMBL" id="MCI2228787.1"/>
    </source>
</evidence>
<gene>
    <name evidence="6" type="ORF">MC378_06375</name>
</gene>
<evidence type="ECO:0000256" key="1">
    <source>
        <dbReference type="ARBA" id="ARBA00001933"/>
    </source>
</evidence>
<dbReference type="CDD" id="cd00614">
    <property type="entry name" value="CGS_like"/>
    <property type="match status" value="1"/>
</dbReference>
<dbReference type="PANTHER" id="PTHR11808">
    <property type="entry name" value="TRANS-SULFURATION ENZYME FAMILY MEMBER"/>
    <property type="match status" value="1"/>
</dbReference>
<accession>A0A9X1VPK8</accession>
<comment type="cofactor">
    <cofactor evidence="1 5">
        <name>pyridoxal 5'-phosphate</name>
        <dbReference type="ChEBI" id="CHEBI:597326"/>
    </cofactor>
</comment>
<dbReference type="GO" id="GO:0005737">
    <property type="term" value="C:cytoplasm"/>
    <property type="evidence" value="ECO:0007669"/>
    <property type="project" value="TreeGrafter"/>
</dbReference>
<dbReference type="PROSITE" id="PS00868">
    <property type="entry name" value="CYS_MET_METAB_PP"/>
    <property type="match status" value="1"/>
</dbReference>
<dbReference type="Proteomes" id="UP001139369">
    <property type="component" value="Unassembled WGS sequence"/>
</dbReference>
<evidence type="ECO:0000256" key="3">
    <source>
        <dbReference type="ARBA" id="ARBA00022898"/>
    </source>
</evidence>
<feature type="modified residue" description="N6-(pyridoxal phosphate)lysine" evidence="4">
    <location>
        <position position="197"/>
    </location>
</feature>
<comment type="caution">
    <text evidence="6">The sequence shown here is derived from an EMBL/GenBank/DDBJ whole genome shotgun (WGS) entry which is preliminary data.</text>
</comment>
<dbReference type="GO" id="GO:0004123">
    <property type="term" value="F:cystathionine gamma-lyase activity"/>
    <property type="evidence" value="ECO:0007669"/>
    <property type="project" value="TreeGrafter"/>
</dbReference>
<sequence length="381" mass="41681">MKFNTKAIHGGQKPEKATGAVVPPIFQTSTYAQSSLGSDQEYHYSRGSNPTRTALENSLASIENGTHGFAFSSGLAAIDCVLRTLNPGDEIIAGIDLYGGTYRMFTRLFEKYGLEFTYVDTDSVENVAKAITKKTKLVWLETPTNPLMKIADIQAISKTVKDVDSAILIAVDNTFATPYLQQPLNLGVDIVMHSATKYLGGHSDLIMGALIVKDAKLAEELHFIQFAAGAIAGPMDSFLALRGIKTLHLRMQRHCENAMAVARFLKQQSKVDAIYYPGLEDHPNHAIAKKQMKAFGGVVSFSLKDKSKEATFKFLENIKFFTLAESLGGVESMVNHSATMSHASMPEEERIKIGVTDSLIRLSVGIEDIEDILEDLAQALN</sequence>
<dbReference type="Gene3D" id="3.40.640.10">
    <property type="entry name" value="Type I PLP-dependent aspartate aminotransferase-like (Major domain)"/>
    <property type="match status" value="1"/>
</dbReference>
<dbReference type="Pfam" id="PF01053">
    <property type="entry name" value="Cys_Met_Meta_PP"/>
    <property type="match status" value="1"/>
</dbReference>
<dbReference type="AlphaFoldDB" id="A0A9X1VPK8"/>
<evidence type="ECO:0000256" key="5">
    <source>
        <dbReference type="RuleBase" id="RU362118"/>
    </source>
</evidence>
<dbReference type="InterPro" id="IPR015421">
    <property type="entry name" value="PyrdxlP-dep_Trfase_major"/>
</dbReference>
<dbReference type="GO" id="GO:0019346">
    <property type="term" value="P:transsulfuration"/>
    <property type="evidence" value="ECO:0007669"/>
    <property type="project" value="InterPro"/>
</dbReference>
<dbReference type="InterPro" id="IPR000277">
    <property type="entry name" value="Cys/Met-Metab_PyrdxlP-dep_enz"/>
</dbReference>
<dbReference type="FunFam" id="3.90.1150.10:FF:000008">
    <property type="entry name" value="Cystathionine gamma-synthase"/>
    <property type="match status" value="1"/>
</dbReference>
<dbReference type="InterPro" id="IPR015424">
    <property type="entry name" value="PyrdxlP-dep_Trfase"/>
</dbReference>
<dbReference type="SUPFAM" id="SSF53383">
    <property type="entry name" value="PLP-dependent transferases"/>
    <property type="match status" value="1"/>
</dbReference>
<dbReference type="GO" id="GO:0019343">
    <property type="term" value="P:cysteine biosynthetic process via cystathionine"/>
    <property type="evidence" value="ECO:0007669"/>
    <property type="project" value="TreeGrafter"/>
</dbReference>
<keyword evidence="6" id="KW-0808">Transferase</keyword>
<dbReference type="GO" id="GO:0003962">
    <property type="term" value="F:cystathionine gamma-synthase activity"/>
    <property type="evidence" value="ECO:0007669"/>
    <property type="project" value="UniProtKB-EC"/>
</dbReference>
<proteinExistence type="inferred from homology"/>